<reference evidence="4" key="1">
    <citation type="submission" date="2016-06" db="UniProtKB">
        <authorList>
            <consortium name="WormBaseParasite"/>
        </authorList>
    </citation>
    <scope>IDENTIFICATION</scope>
</reference>
<accession>A0A183DJ18</accession>
<reference evidence="2 3" key="2">
    <citation type="submission" date="2018-11" db="EMBL/GenBank/DDBJ databases">
        <authorList>
            <consortium name="Pathogen Informatics"/>
        </authorList>
    </citation>
    <scope>NUCLEOTIDE SEQUENCE [LARGE SCALE GENOMIC DNA]</scope>
</reference>
<evidence type="ECO:0000313" key="2">
    <source>
        <dbReference type="EMBL" id="VDK64599.1"/>
    </source>
</evidence>
<dbReference type="Proteomes" id="UP000271098">
    <property type="component" value="Unassembled WGS sequence"/>
</dbReference>
<sequence>MDVVNGTECQLHKDDSKEKTSVGSILAIRRCEFGSSDLRNAASSGAGAKTRYEGKETNQSTKLNNNSMKTKTLPNVAA</sequence>
<gene>
    <name evidence="2" type="ORF">GPUH_LOCUS8708</name>
</gene>
<evidence type="ECO:0000256" key="1">
    <source>
        <dbReference type="SAM" id="MobiDB-lite"/>
    </source>
</evidence>
<feature type="region of interest" description="Disordered" evidence="1">
    <location>
        <begin position="38"/>
        <end position="78"/>
    </location>
</feature>
<proteinExistence type="predicted"/>
<name>A0A183DJ18_9BILA</name>
<dbReference type="AlphaFoldDB" id="A0A183DJ18"/>
<feature type="compositionally biased region" description="Polar residues" evidence="1">
    <location>
        <begin position="57"/>
        <end position="78"/>
    </location>
</feature>
<dbReference type="EMBL" id="UYRT01026104">
    <property type="protein sequence ID" value="VDK64599.1"/>
    <property type="molecule type" value="Genomic_DNA"/>
</dbReference>
<protein>
    <submittedName>
        <fullName evidence="2 4">Uncharacterized protein</fullName>
    </submittedName>
</protein>
<dbReference type="WBParaSite" id="GPUH_0000871901-mRNA-1">
    <property type="protein sequence ID" value="GPUH_0000871901-mRNA-1"/>
    <property type="gene ID" value="GPUH_0000871901"/>
</dbReference>
<organism evidence="4">
    <name type="scientific">Gongylonema pulchrum</name>
    <dbReference type="NCBI Taxonomy" id="637853"/>
    <lineage>
        <taxon>Eukaryota</taxon>
        <taxon>Metazoa</taxon>
        <taxon>Ecdysozoa</taxon>
        <taxon>Nematoda</taxon>
        <taxon>Chromadorea</taxon>
        <taxon>Rhabditida</taxon>
        <taxon>Spirurina</taxon>
        <taxon>Spiruromorpha</taxon>
        <taxon>Spiruroidea</taxon>
        <taxon>Gongylonematidae</taxon>
        <taxon>Gongylonema</taxon>
    </lineage>
</organism>
<evidence type="ECO:0000313" key="4">
    <source>
        <dbReference type="WBParaSite" id="GPUH_0000871901-mRNA-1"/>
    </source>
</evidence>
<evidence type="ECO:0000313" key="3">
    <source>
        <dbReference type="Proteomes" id="UP000271098"/>
    </source>
</evidence>
<keyword evidence="3" id="KW-1185">Reference proteome</keyword>